<evidence type="ECO:0000313" key="1">
    <source>
        <dbReference type="EMBL" id="TWU19713.1"/>
    </source>
</evidence>
<dbReference type="AlphaFoldDB" id="A0A5C6C572"/>
<evidence type="ECO:0000313" key="2">
    <source>
        <dbReference type="Proteomes" id="UP000319908"/>
    </source>
</evidence>
<name>A0A5C6C572_9BACT</name>
<dbReference type="EMBL" id="SJPU01000001">
    <property type="protein sequence ID" value="TWU19713.1"/>
    <property type="molecule type" value="Genomic_DNA"/>
</dbReference>
<sequence length="476" mass="51830">MRSLIQRPFARSHRDGTPFARPFANLGVLALLVGLVFTVTAVPTAYAGLGFGNRQAVGGVMIDPEGNVRAATEAEQKEMAEKVRAAINQPGGELGEATESRVISLARLQDALKEMHETGRELDDETAFLAGLQRVEYVVVDKENHDILLVGPAEPWEVRADGSVVGTKSGGSVLRLDDLVTAFRSVEEARRDGGILCSIEPTAEGRQRLQGFLKNIVLRPGQNPAFLEAGMRQAFGPQMIKLAGVPTQSRFARTLVAADFEMKRIAMALTPSPVKGLPSYLDIARNKRQSATQSPRWWMACNYDAIARDPAGQVWKISGQGVKTLTEEDIVAADGTVVSDGRQDPLAVKWANAMTEKYDSLSKEMPIFRDLRNAMDFAVVATLITQEQLDRSSGIDLGVLRGSDSLIELPSFDLPRSLSPQCSFIHGMAGWTVTASGGVNINAFGVVENQVERPELQSLVSVQQDNGSDRWWWNGN</sequence>
<comment type="caution">
    <text evidence="1">The sequence shown here is derived from an EMBL/GenBank/DDBJ whole genome shotgun (WGS) entry which is preliminary data.</text>
</comment>
<protein>
    <recommendedName>
        <fullName evidence="3">DUF1598 domain-containing protein</fullName>
    </recommendedName>
</protein>
<dbReference type="OrthoDB" id="233246at2"/>
<reference evidence="1 2" key="1">
    <citation type="journal article" date="2020" name="Antonie Van Leeuwenhoek">
        <title>Rhodopirellula heiligendammensis sp. nov., Rhodopirellula pilleata sp. nov., and Rhodopirellula solitaria sp. nov. isolated from natural or artificial marine surfaces in Northern Germany and California, USA, and emended description of the genus Rhodopirellula.</title>
        <authorList>
            <person name="Kallscheuer N."/>
            <person name="Wiegand S."/>
            <person name="Jogler M."/>
            <person name="Boedeker C."/>
            <person name="Peeters S.H."/>
            <person name="Rast P."/>
            <person name="Heuer A."/>
            <person name="Jetten M.S.M."/>
            <person name="Rohde M."/>
            <person name="Jogler C."/>
        </authorList>
    </citation>
    <scope>NUCLEOTIDE SEQUENCE [LARGE SCALE GENOMIC DNA]</scope>
    <source>
        <strain evidence="1 2">Poly21</strain>
    </source>
</reference>
<proteinExistence type="predicted"/>
<gene>
    <name evidence="1" type="ORF">Poly21_18880</name>
</gene>
<accession>A0A5C6C572</accession>
<dbReference type="Pfam" id="PF07643">
    <property type="entry name" value="DUF1598"/>
    <property type="match status" value="1"/>
</dbReference>
<evidence type="ECO:0008006" key="3">
    <source>
        <dbReference type="Google" id="ProtNLM"/>
    </source>
</evidence>
<keyword evidence="2" id="KW-1185">Reference proteome</keyword>
<dbReference type="Proteomes" id="UP000319908">
    <property type="component" value="Unassembled WGS sequence"/>
</dbReference>
<dbReference type="RefSeq" id="WP_146406472.1">
    <property type="nucleotide sequence ID" value="NZ_SJPU01000001.1"/>
</dbReference>
<organism evidence="1 2">
    <name type="scientific">Allorhodopirellula heiligendammensis</name>
    <dbReference type="NCBI Taxonomy" id="2714739"/>
    <lineage>
        <taxon>Bacteria</taxon>
        <taxon>Pseudomonadati</taxon>
        <taxon>Planctomycetota</taxon>
        <taxon>Planctomycetia</taxon>
        <taxon>Pirellulales</taxon>
        <taxon>Pirellulaceae</taxon>
        <taxon>Allorhodopirellula</taxon>
    </lineage>
</organism>
<dbReference type="InterPro" id="IPR011487">
    <property type="entry name" value="DUF1598"/>
</dbReference>